<evidence type="ECO:0000313" key="10">
    <source>
        <dbReference type="EMBL" id="GAA3593990.1"/>
    </source>
</evidence>
<dbReference type="PANTHER" id="PTHR43811">
    <property type="entry name" value="FKBP-TYPE PEPTIDYL-PROLYL CIS-TRANS ISOMERASE FKPA"/>
    <property type="match status" value="1"/>
</dbReference>
<evidence type="ECO:0000256" key="2">
    <source>
        <dbReference type="ARBA" id="ARBA00006577"/>
    </source>
</evidence>
<reference evidence="11" key="1">
    <citation type="journal article" date="2019" name="Int. J. Syst. Evol. Microbiol.">
        <title>The Global Catalogue of Microorganisms (GCM) 10K type strain sequencing project: providing services to taxonomists for standard genome sequencing and annotation.</title>
        <authorList>
            <consortium name="The Broad Institute Genomics Platform"/>
            <consortium name="The Broad Institute Genome Sequencing Center for Infectious Disease"/>
            <person name="Wu L."/>
            <person name="Ma J."/>
        </authorList>
    </citation>
    <scope>NUCLEOTIDE SEQUENCE [LARGE SCALE GENOMIC DNA]</scope>
    <source>
        <strain evidence="11">JCM 17656</strain>
    </source>
</reference>
<feature type="signal peptide" evidence="8">
    <location>
        <begin position="1"/>
        <end position="23"/>
    </location>
</feature>
<dbReference type="EC" id="5.2.1.8" evidence="3 6"/>
<organism evidence="10 11">
    <name type="scientific">Streptomyces osmaniensis</name>
    <dbReference type="NCBI Taxonomy" id="593134"/>
    <lineage>
        <taxon>Bacteria</taxon>
        <taxon>Bacillati</taxon>
        <taxon>Actinomycetota</taxon>
        <taxon>Actinomycetes</taxon>
        <taxon>Kitasatosporales</taxon>
        <taxon>Streptomycetaceae</taxon>
        <taxon>Streptomyces</taxon>
    </lineage>
</organism>
<dbReference type="Pfam" id="PF00254">
    <property type="entry name" value="FKBP_C"/>
    <property type="match status" value="2"/>
</dbReference>
<dbReference type="PROSITE" id="PS51257">
    <property type="entry name" value="PROKAR_LIPOPROTEIN"/>
    <property type="match status" value="1"/>
</dbReference>
<feature type="region of interest" description="Disordered" evidence="7">
    <location>
        <begin position="204"/>
        <end position="223"/>
    </location>
</feature>
<gene>
    <name evidence="10" type="ORF">GCM10022295_89260</name>
</gene>
<dbReference type="SUPFAM" id="SSF54534">
    <property type="entry name" value="FKBP-like"/>
    <property type="match status" value="2"/>
</dbReference>
<evidence type="ECO:0000256" key="4">
    <source>
        <dbReference type="ARBA" id="ARBA00023110"/>
    </source>
</evidence>
<dbReference type="Gene3D" id="3.10.50.40">
    <property type="match status" value="2"/>
</dbReference>
<evidence type="ECO:0000256" key="1">
    <source>
        <dbReference type="ARBA" id="ARBA00000971"/>
    </source>
</evidence>
<dbReference type="RefSeq" id="WP_346186620.1">
    <property type="nucleotide sequence ID" value="NZ_BAABCE010000033.1"/>
</dbReference>
<evidence type="ECO:0000256" key="5">
    <source>
        <dbReference type="ARBA" id="ARBA00023235"/>
    </source>
</evidence>
<feature type="compositionally biased region" description="Low complexity" evidence="7">
    <location>
        <begin position="28"/>
        <end position="42"/>
    </location>
</feature>
<comment type="catalytic activity">
    <reaction evidence="1 6">
        <text>[protein]-peptidylproline (omega=180) = [protein]-peptidylproline (omega=0)</text>
        <dbReference type="Rhea" id="RHEA:16237"/>
        <dbReference type="Rhea" id="RHEA-COMP:10747"/>
        <dbReference type="Rhea" id="RHEA-COMP:10748"/>
        <dbReference type="ChEBI" id="CHEBI:83833"/>
        <dbReference type="ChEBI" id="CHEBI:83834"/>
        <dbReference type="EC" id="5.2.1.8"/>
    </reaction>
</comment>
<keyword evidence="5 6" id="KW-0413">Isomerase</keyword>
<dbReference type="Proteomes" id="UP001500707">
    <property type="component" value="Unassembled WGS sequence"/>
</dbReference>
<feature type="domain" description="PPIase FKBP-type" evidence="9">
    <location>
        <begin position="97"/>
        <end position="187"/>
    </location>
</feature>
<evidence type="ECO:0000313" key="11">
    <source>
        <dbReference type="Proteomes" id="UP001500707"/>
    </source>
</evidence>
<feature type="region of interest" description="Disordered" evidence="7">
    <location>
        <begin position="28"/>
        <end position="50"/>
    </location>
</feature>
<evidence type="ECO:0000256" key="3">
    <source>
        <dbReference type="ARBA" id="ARBA00013194"/>
    </source>
</evidence>
<evidence type="ECO:0000256" key="8">
    <source>
        <dbReference type="SAM" id="SignalP"/>
    </source>
</evidence>
<comment type="similarity">
    <text evidence="2">Belongs to the FKBP-type PPIase family.</text>
</comment>
<protein>
    <recommendedName>
        <fullName evidence="3 6">peptidylprolyl isomerase</fullName>
        <ecNumber evidence="3 6">5.2.1.8</ecNumber>
    </recommendedName>
</protein>
<feature type="domain" description="PPIase FKBP-type" evidence="9">
    <location>
        <begin position="246"/>
        <end position="334"/>
    </location>
</feature>
<name>A0ABP6YZL2_9ACTN</name>
<evidence type="ECO:0000259" key="9">
    <source>
        <dbReference type="PROSITE" id="PS50059"/>
    </source>
</evidence>
<feature type="chain" id="PRO_5046257586" description="peptidylprolyl isomerase" evidence="8">
    <location>
        <begin position="24"/>
        <end position="334"/>
    </location>
</feature>
<dbReference type="GO" id="GO:0016853">
    <property type="term" value="F:isomerase activity"/>
    <property type="evidence" value="ECO:0007669"/>
    <property type="project" value="UniProtKB-KW"/>
</dbReference>
<dbReference type="PROSITE" id="PS50059">
    <property type="entry name" value="FKBP_PPIASE"/>
    <property type="match status" value="2"/>
</dbReference>
<evidence type="ECO:0000256" key="6">
    <source>
        <dbReference type="PROSITE-ProRule" id="PRU00277"/>
    </source>
</evidence>
<dbReference type="PANTHER" id="PTHR43811:SF19">
    <property type="entry name" value="39 KDA FK506-BINDING NUCLEAR PROTEIN"/>
    <property type="match status" value="1"/>
</dbReference>
<dbReference type="InterPro" id="IPR046357">
    <property type="entry name" value="PPIase_dom_sf"/>
</dbReference>
<sequence>MRRRSLLLATVSAALGSLTGCHSGIPSASTTGASTSPAVPATSAPPPPKIVDGPLPAITAGTRFGEKPALAKSPGRPSKDLAVRTLIVGSGPTAAANDYVQADFLGQVWDTGKVFDDTYDGKKPTFIHLADNGSLPGWRYALTGKKVGSRIECSVPPTWGLGTHGNTRLGIKGSDTLVFVMDLHAAFNAKSSAHGEEVAQNDVSLPKAGTNTDGKPPAIDIPRTTAPDKLVANYVLKGNGPAIKADSTVLLQYKGVLWENGKEFDSTYSRNTLTALSPQQVVPGWTRGLTGKNVGSRVLLVIPPNLGYGTNPPPGGPIKKNSTLVFTVDILAAI</sequence>
<comment type="caution">
    <text evidence="10">The sequence shown here is derived from an EMBL/GenBank/DDBJ whole genome shotgun (WGS) entry which is preliminary data.</text>
</comment>
<dbReference type="InterPro" id="IPR001179">
    <property type="entry name" value="PPIase_FKBP_dom"/>
</dbReference>
<dbReference type="EMBL" id="BAABCE010000033">
    <property type="protein sequence ID" value="GAA3593990.1"/>
    <property type="molecule type" value="Genomic_DNA"/>
</dbReference>
<accession>A0ABP6YZL2</accession>
<evidence type="ECO:0000256" key="7">
    <source>
        <dbReference type="SAM" id="MobiDB-lite"/>
    </source>
</evidence>
<keyword evidence="4 6" id="KW-0697">Rotamase</keyword>
<proteinExistence type="inferred from homology"/>
<keyword evidence="11" id="KW-1185">Reference proteome</keyword>
<keyword evidence="8" id="KW-0732">Signal</keyword>